<dbReference type="InterPro" id="IPR002885">
    <property type="entry name" value="PPR_rpt"/>
</dbReference>
<reference evidence="4" key="1">
    <citation type="submission" date="2021-03" db="EMBL/GenBank/DDBJ databases">
        <authorList>
            <consortium name="Genoscope - CEA"/>
            <person name="William W."/>
        </authorList>
    </citation>
    <scope>NUCLEOTIDE SEQUENCE</scope>
    <source>
        <strain evidence="4">Doubled-haploid Pahang</strain>
    </source>
</reference>
<dbReference type="Pfam" id="PF01535">
    <property type="entry name" value="PPR"/>
    <property type="match status" value="1"/>
</dbReference>
<dbReference type="NCBIfam" id="TIGR00756">
    <property type="entry name" value="PPR"/>
    <property type="match status" value="2"/>
</dbReference>
<comment type="similarity">
    <text evidence="1">Belongs to the PPR family. P subfamily.</text>
</comment>
<evidence type="ECO:0000256" key="1">
    <source>
        <dbReference type="ARBA" id="ARBA00007626"/>
    </source>
</evidence>
<dbReference type="InterPro" id="IPR011990">
    <property type="entry name" value="TPR-like_helical_dom_sf"/>
</dbReference>
<evidence type="ECO:0000313" key="4">
    <source>
        <dbReference type="EMBL" id="CAG1859635.1"/>
    </source>
</evidence>
<organism evidence="4">
    <name type="scientific">Musa acuminata subsp. malaccensis</name>
    <name type="common">Wild banana</name>
    <name type="synonym">Musa malaccensis</name>
    <dbReference type="NCBI Taxonomy" id="214687"/>
    <lineage>
        <taxon>Eukaryota</taxon>
        <taxon>Viridiplantae</taxon>
        <taxon>Streptophyta</taxon>
        <taxon>Embryophyta</taxon>
        <taxon>Tracheophyta</taxon>
        <taxon>Spermatophyta</taxon>
        <taxon>Magnoliopsida</taxon>
        <taxon>Liliopsida</taxon>
        <taxon>Zingiberales</taxon>
        <taxon>Musaceae</taxon>
        <taxon>Musa</taxon>
    </lineage>
</organism>
<sequence length="271" mass="29682">MGYFTLNDMQFLGISPNLVTFTCLIDGYCKNDRLDMALDLYDRMTSLSVLPNVFTFNALVDALCKKGMLERAVETFEKMHEIGVPANVVVYTSLIDAGDAKKGLDLHNEMLIKGFELDLSTTSAGFASMGFCRRQKEGDMVEALRLERLMVQKGIYPDLLNFSSLICGSATKGFMIEAKDGQCPEYSADEQAICAVGLAKSKSGIFVEAIHYLLVLATPVESILEGDDAGAEGAMGINKTEEVVEEVVDLGKLTMKGPGRGEDEGDRQWQR</sequence>
<dbReference type="EMBL" id="HG996466">
    <property type="protein sequence ID" value="CAG1859635.1"/>
    <property type="molecule type" value="Genomic_DNA"/>
</dbReference>
<name>A0A8D7B790_MUSAM</name>
<dbReference type="PROSITE" id="PS51375">
    <property type="entry name" value="PPR"/>
    <property type="match status" value="2"/>
</dbReference>
<evidence type="ECO:0000256" key="3">
    <source>
        <dbReference type="PROSITE-ProRule" id="PRU00708"/>
    </source>
</evidence>
<accession>A0A8D7B790</accession>
<gene>
    <name evidence="4" type="ORF">GSMUA_299300.1</name>
</gene>
<keyword evidence="2" id="KW-0677">Repeat</keyword>
<feature type="repeat" description="PPR" evidence="3">
    <location>
        <begin position="17"/>
        <end position="51"/>
    </location>
</feature>
<proteinExistence type="inferred from homology"/>
<protein>
    <submittedName>
        <fullName evidence="4">(wild Malaysian banana) hypothetical protein</fullName>
    </submittedName>
</protein>
<feature type="repeat" description="PPR" evidence="3">
    <location>
        <begin position="52"/>
        <end position="86"/>
    </location>
</feature>
<dbReference type="Pfam" id="PF13041">
    <property type="entry name" value="PPR_2"/>
    <property type="match status" value="1"/>
</dbReference>
<dbReference type="Gene3D" id="1.25.40.10">
    <property type="entry name" value="Tetratricopeptide repeat domain"/>
    <property type="match status" value="2"/>
</dbReference>
<dbReference type="PANTHER" id="PTHR47941">
    <property type="entry name" value="PENTATRICOPEPTIDE REPEAT-CONTAINING PROTEIN 3, MITOCHONDRIAL"/>
    <property type="match status" value="1"/>
</dbReference>
<dbReference type="AlphaFoldDB" id="A0A8D7B790"/>
<evidence type="ECO:0000256" key="2">
    <source>
        <dbReference type="ARBA" id="ARBA00022737"/>
    </source>
</evidence>